<gene>
    <name evidence="2" type="ORF">SVUK_LOCUS8817</name>
</gene>
<protein>
    <submittedName>
        <fullName evidence="2">Uncharacterized protein</fullName>
    </submittedName>
</protein>
<organism evidence="2 3">
    <name type="scientific">Strongylus vulgaris</name>
    <name type="common">Blood worm</name>
    <dbReference type="NCBI Taxonomy" id="40348"/>
    <lineage>
        <taxon>Eukaryota</taxon>
        <taxon>Metazoa</taxon>
        <taxon>Ecdysozoa</taxon>
        <taxon>Nematoda</taxon>
        <taxon>Chromadorea</taxon>
        <taxon>Rhabditida</taxon>
        <taxon>Rhabditina</taxon>
        <taxon>Rhabditomorpha</taxon>
        <taxon>Strongyloidea</taxon>
        <taxon>Strongylidae</taxon>
        <taxon>Strongylus</taxon>
    </lineage>
</organism>
<evidence type="ECO:0000256" key="1">
    <source>
        <dbReference type="SAM" id="Coils"/>
    </source>
</evidence>
<sequence length="154" mass="17828">MDSSSEFRELESQRDRLQKKIELASRDIVKLKREKDEAEGEMRKLMSCEMVRRDLQKEIEVAENELVKTYALKGPDYVVEIQEVIEKDERELKEMKDSSATIREKEQARLDVAQMESSKLRCELDATSSSISALNREISNIERKLKDAAASTNE</sequence>
<dbReference type="EMBL" id="UYYB01032617">
    <property type="protein sequence ID" value="VDM73819.1"/>
    <property type="molecule type" value="Genomic_DNA"/>
</dbReference>
<dbReference type="Proteomes" id="UP000270094">
    <property type="component" value="Unassembled WGS sequence"/>
</dbReference>
<reference evidence="2 3" key="1">
    <citation type="submission" date="2018-11" db="EMBL/GenBank/DDBJ databases">
        <authorList>
            <consortium name="Pathogen Informatics"/>
        </authorList>
    </citation>
    <scope>NUCLEOTIDE SEQUENCE [LARGE SCALE GENOMIC DNA]</scope>
</reference>
<accession>A0A3P7J2C0</accession>
<feature type="coiled-coil region" evidence="1">
    <location>
        <begin position="7"/>
        <end position="151"/>
    </location>
</feature>
<proteinExistence type="predicted"/>
<dbReference type="OrthoDB" id="5867094at2759"/>
<name>A0A3P7J2C0_STRVU</name>
<evidence type="ECO:0000313" key="2">
    <source>
        <dbReference type="EMBL" id="VDM73819.1"/>
    </source>
</evidence>
<dbReference type="AlphaFoldDB" id="A0A3P7J2C0"/>
<evidence type="ECO:0000313" key="3">
    <source>
        <dbReference type="Proteomes" id="UP000270094"/>
    </source>
</evidence>
<keyword evidence="3" id="KW-1185">Reference proteome</keyword>
<keyword evidence="1" id="KW-0175">Coiled coil</keyword>